<reference evidence="7 8" key="1">
    <citation type="submission" date="2014-10" db="EMBL/GenBank/DDBJ databases">
        <title>Complete genome sequence of Parvimonas micra KCOM 1535 (= ChDC B708).</title>
        <authorList>
            <person name="Kook J.-K."/>
            <person name="Park S.-N."/>
            <person name="Lim Y.K."/>
            <person name="Roh H."/>
        </authorList>
    </citation>
    <scope>NUCLEOTIDE SEQUENCE [LARGE SCALE GENOMIC DNA]</scope>
    <source>
        <strain evidence="8">KCOM 1535 / ChDC B708</strain>
    </source>
</reference>
<dbReference type="Pfam" id="PF03668">
    <property type="entry name" value="RapZ-like_N"/>
    <property type="match status" value="1"/>
</dbReference>
<dbReference type="Gene3D" id="3.40.50.300">
    <property type="entry name" value="P-loop containing nucleotide triphosphate hydrolases"/>
    <property type="match status" value="1"/>
</dbReference>
<feature type="domain" description="RapZ C-terminal" evidence="6">
    <location>
        <begin position="162"/>
        <end position="279"/>
    </location>
</feature>
<evidence type="ECO:0000313" key="7">
    <source>
        <dbReference type="EMBL" id="AIZ36305.1"/>
    </source>
</evidence>
<dbReference type="NCBIfam" id="NF003828">
    <property type="entry name" value="PRK05416.1"/>
    <property type="match status" value="1"/>
</dbReference>
<dbReference type="GeneID" id="93384331"/>
<dbReference type="InterPro" id="IPR053931">
    <property type="entry name" value="RapZ_C"/>
</dbReference>
<dbReference type="GO" id="GO:0005524">
    <property type="term" value="F:ATP binding"/>
    <property type="evidence" value="ECO:0007669"/>
    <property type="project" value="UniProtKB-UniRule"/>
</dbReference>
<dbReference type="HAMAP" id="MF_00636">
    <property type="entry name" value="RapZ_like"/>
    <property type="match status" value="1"/>
</dbReference>
<evidence type="ECO:0000259" key="5">
    <source>
        <dbReference type="Pfam" id="PF03668"/>
    </source>
</evidence>
<organism evidence="7 8">
    <name type="scientific">Parvimonas micra</name>
    <dbReference type="NCBI Taxonomy" id="33033"/>
    <lineage>
        <taxon>Bacteria</taxon>
        <taxon>Bacillati</taxon>
        <taxon>Bacillota</taxon>
        <taxon>Tissierellia</taxon>
        <taxon>Tissierellales</taxon>
        <taxon>Peptoniphilaceae</taxon>
        <taxon>Parvimonas</taxon>
    </lineage>
</organism>
<dbReference type="InterPro" id="IPR027417">
    <property type="entry name" value="P-loop_NTPase"/>
</dbReference>
<dbReference type="InterPro" id="IPR005337">
    <property type="entry name" value="RapZ-like"/>
</dbReference>
<evidence type="ECO:0000256" key="3">
    <source>
        <dbReference type="ARBA" id="ARBA00023134"/>
    </source>
</evidence>
<evidence type="ECO:0000313" key="8">
    <source>
        <dbReference type="Proteomes" id="UP000031386"/>
    </source>
</evidence>
<protein>
    <submittedName>
        <fullName evidence="7">ATPase P</fullName>
    </submittedName>
</protein>
<dbReference type="RefSeq" id="WP_004833723.1">
    <property type="nucleotide sequence ID" value="NZ_CABKNC010000002.1"/>
</dbReference>
<dbReference type="EMBL" id="CP009761">
    <property type="protein sequence ID" value="AIZ36305.1"/>
    <property type="molecule type" value="Genomic_DNA"/>
</dbReference>
<dbReference type="Pfam" id="PF22740">
    <property type="entry name" value="PapZ_C"/>
    <property type="match status" value="1"/>
</dbReference>
<keyword evidence="1 4" id="KW-0547">Nucleotide-binding</keyword>
<dbReference type="PIRSF" id="PIRSF005052">
    <property type="entry name" value="P-loopkin"/>
    <property type="match status" value="1"/>
</dbReference>
<gene>
    <name evidence="7" type="ORF">NW74_02620</name>
</gene>
<dbReference type="GO" id="GO:0005525">
    <property type="term" value="F:GTP binding"/>
    <property type="evidence" value="ECO:0007669"/>
    <property type="project" value="UniProtKB-UniRule"/>
</dbReference>
<dbReference type="InterPro" id="IPR053930">
    <property type="entry name" value="RapZ-like_N"/>
</dbReference>
<evidence type="ECO:0000259" key="6">
    <source>
        <dbReference type="Pfam" id="PF22740"/>
    </source>
</evidence>
<keyword evidence="3 4" id="KW-0342">GTP-binding</keyword>
<keyword evidence="8" id="KW-1185">Reference proteome</keyword>
<dbReference type="PANTHER" id="PTHR30448">
    <property type="entry name" value="RNASE ADAPTER PROTEIN RAPZ"/>
    <property type="match status" value="1"/>
</dbReference>
<dbReference type="STRING" id="33033.NW74_02620"/>
<dbReference type="PANTHER" id="PTHR30448:SF0">
    <property type="entry name" value="RNASE ADAPTER PROTEIN RAPZ"/>
    <property type="match status" value="1"/>
</dbReference>
<feature type="domain" description="RapZ-like N-terminal" evidence="5">
    <location>
        <begin position="1"/>
        <end position="153"/>
    </location>
</feature>
<sequence length="283" mass="32422">MEAVIITGMSGAGKTLALNHFEDMGYYCMENLPPKFIVDFVELINNSTKSIEKLAIVIDVRARFFEDLSETIQNLKKMDCELKVLFLDASNRTLINRYKELRRPHPVNPNGALSDSIELERELLNDIKDKSDIIIDTTRLSAISFKNKLNSIFFNGNKKDLVINIESFGFKNGILVEADLVFDVRFLPNPYYIEELKELNGKDDEIQNYVMGFDDSKIFLNKVVDLLEFLIPKYKAEGKNMLTIGVGCTGGKHRSVCLAEKIYSELKKEHSNVNISHRDERLW</sequence>
<feature type="binding site" evidence="4">
    <location>
        <begin position="59"/>
        <end position="62"/>
    </location>
    <ligand>
        <name>GTP</name>
        <dbReference type="ChEBI" id="CHEBI:37565"/>
    </ligand>
</feature>
<dbReference type="KEGG" id="pmic:NW74_02620"/>
<name>A0A0B4S0P4_9FIRM</name>
<dbReference type="Proteomes" id="UP000031386">
    <property type="component" value="Chromosome"/>
</dbReference>
<dbReference type="OrthoDB" id="9784461at2"/>
<evidence type="ECO:0000256" key="1">
    <source>
        <dbReference type="ARBA" id="ARBA00022741"/>
    </source>
</evidence>
<feature type="binding site" evidence="4">
    <location>
        <begin position="8"/>
        <end position="15"/>
    </location>
    <ligand>
        <name>ATP</name>
        <dbReference type="ChEBI" id="CHEBI:30616"/>
    </ligand>
</feature>
<proteinExistence type="inferred from homology"/>
<evidence type="ECO:0000256" key="4">
    <source>
        <dbReference type="HAMAP-Rule" id="MF_00636"/>
    </source>
</evidence>
<dbReference type="AlphaFoldDB" id="A0A0B4S0P4"/>
<accession>A0A0B4S0P4</accession>
<dbReference type="SUPFAM" id="SSF52540">
    <property type="entry name" value="P-loop containing nucleoside triphosphate hydrolases"/>
    <property type="match status" value="1"/>
</dbReference>
<keyword evidence="2 4" id="KW-0067">ATP-binding</keyword>
<evidence type="ECO:0000256" key="2">
    <source>
        <dbReference type="ARBA" id="ARBA00022840"/>
    </source>
</evidence>